<dbReference type="PANTHER" id="PTHR11933">
    <property type="entry name" value="TRNA 5-METHYLAMINOMETHYL-2-THIOURIDYLATE -METHYLTRANSFERASE"/>
    <property type="match status" value="1"/>
</dbReference>
<dbReference type="GO" id="GO:0002143">
    <property type="term" value="P:tRNA wobble position uridine thiolation"/>
    <property type="evidence" value="ECO:0007669"/>
    <property type="project" value="TreeGrafter"/>
</dbReference>
<feature type="non-terminal residue" evidence="1">
    <location>
        <position position="54"/>
    </location>
</feature>
<reference evidence="1" key="1">
    <citation type="submission" date="2020-04" db="EMBL/GenBank/DDBJ databases">
        <authorList>
            <person name="Zhang T."/>
        </authorList>
    </citation>
    <scope>NUCLEOTIDE SEQUENCE</scope>
    <source>
        <strain evidence="1">HKST-UBA12</strain>
    </source>
</reference>
<proteinExistence type="predicted"/>
<dbReference type="Gene3D" id="3.40.50.620">
    <property type="entry name" value="HUPs"/>
    <property type="match status" value="1"/>
</dbReference>
<accession>A0A955I9Q6</accession>
<organism evidence="1 2">
    <name type="scientific">Candidatus Dojkabacteria bacterium</name>
    <dbReference type="NCBI Taxonomy" id="2099670"/>
    <lineage>
        <taxon>Bacteria</taxon>
        <taxon>Candidatus Dojkabacteria</taxon>
    </lineage>
</organism>
<evidence type="ECO:0000313" key="2">
    <source>
        <dbReference type="Proteomes" id="UP000760819"/>
    </source>
</evidence>
<dbReference type="Proteomes" id="UP000760819">
    <property type="component" value="Unassembled WGS sequence"/>
</dbReference>
<dbReference type="EMBL" id="JAGQLI010000134">
    <property type="protein sequence ID" value="MCA9379298.1"/>
    <property type="molecule type" value="Genomic_DNA"/>
</dbReference>
<dbReference type="InterPro" id="IPR014729">
    <property type="entry name" value="Rossmann-like_a/b/a_fold"/>
</dbReference>
<comment type="caution">
    <text evidence="1">The sequence shown here is derived from an EMBL/GenBank/DDBJ whole genome shotgun (WGS) entry which is preliminary data.</text>
</comment>
<reference evidence="1" key="2">
    <citation type="journal article" date="2021" name="Microbiome">
        <title>Successional dynamics and alternative stable states in a saline activated sludge microbial community over 9 years.</title>
        <authorList>
            <person name="Wang Y."/>
            <person name="Ye J."/>
            <person name="Ju F."/>
            <person name="Liu L."/>
            <person name="Boyd J.A."/>
            <person name="Deng Y."/>
            <person name="Parks D.H."/>
            <person name="Jiang X."/>
            <person name="Yin X."/>
            <person name="Woodcroft B.J."/>
            <person name="Tyson G.W."/>
            <person name="Hugenholtz P."/>
            <person name="Polz M.F."/>
            <person name="Zhang T."/>
        </authorList>
    </citation>
    <scope>NUCLEOTIDE SEQUENCE</scope>
    <source>
        <strain evidence="1">HKST-UBA12</strain>
    </source>
</reference>
<gene>
    <name evidence="1" type="ORF">KC640_02620</name>
</gene>
<protein>
    <submittedName>
        <fullName evidence="1">tRNA 2-thiouridine(34) synthase MnmA</fullName>
    </submittedName>
</protein>
<dbReference type="PANTHER" id="PTHR11933:SF5">
    <property type="entry name" value="MITOCHONDRIAL TRNA-SPECIFIC 2-THIOURIDYLASE 1"/>
    <property type="match status" value="1"/>
</dbReference>
<sequence>MSVATKQKVFVGLSGGVDSAVAAALLQKEGYEVTGVFMKNWSGDNFGIQTDCPW</sequence>
<evidence type="ECO:0000313" key="1">
    <source>
        <dbReference type="EMBL" id="MCA9379298.1"/>
    </source>
</evidence>
<name>A0A955I9Q6_9BACT</name>
<dbReference type="AlphaFoldDB" id="A0A955I9Q6"/>
<dbReference type="Pfam" id="PF03054">
    <property type="entry name" value="tRNA_Me_trans"/>
    <property type="match status" value="1"/>
</dbReference>
<dbReference type="SUPFAM" id="SSF52402">
    <property type="entry name" value="Adenine nucleotide alpha hydrolases-like"/>
    <property type="match status" value="1"/>
</dbReference>